<sequence>MSVIIQPSLFAADMGYLAEELKAIEASGITELHVDVMDGSFVPNIAFGPDQVSMLRPLTKLKFDVHMMVVNPDRYIPRYAEAGAEVITVHAEACVHLHRTLQLIKSLGKQAGVALNPGTPLDVLDYVYDLLDQVLIMTVNPGCGGQKTILGLTEKIKRLSEIKQANQYGFAIQIDGGINKDNINKLIEAGAENIVIGAAAFQRGKTKSTLEEFVALVK</sequence>
<evidence type="ECO:0000256" key="7">
    <source>
        <dbReference type="ARBA" id="ARBA00013188"/>
    </source>
</evidence>
<evidence type="ECO:0000256" key="8">
    <source>
        <dbReference type="ARBA" id="ARBA00022723"/>
    </source>
</evidence>
<dbReference type="InterPro" id="IPR011060">
    <property type="entry name" value="RibuloseP-bd_barrel"/>
</dbReference>
<comment type="cofactor">
    <cofactor evidence="5">
        <name>Fe(2+)</name>
        <dbReference type="ChEBI" id="CHEBI:29033"/>
    </cofactor>
</comment>
<dbReference type="EMBL" id="FODY01000003">
    <property type="protein sequence ID" value="SEO59150.1"/>
    <property type="molecule type" value="Genomic_DNA"/>
</dbReference>
<dbReference type="CDD" id="cd00429">
    <property type="entry name" value="RPE"/>
    <property type="match status" value="1"/>
</dbReference>
<dbReference type="OrthoDB" id="1645589at2"/>
<keyword evidence="13" id="KW-0464">Manganese</keyword>
<dbReference type="NCBIfam" id="NF004076">
    <property type="entry name" value="PRK05581.1-4"/>
    <property type="match status" value="1"/>
</dbReference>
<evidence type="ECO:0000256" key="12">
    <source>
        <dbReference type="PIRSR" id="PIRSR001461-1"/>
    </source>
</evidence>
<feature type="binding site" evidence="10 13">
    <location>
        <position position="175"/>
    </location>
    <ligand>
        <name>a divalent metal cation</name>
        <dbReference type="ChEBI" id="CHEBI:60240"/>
    </ligand>
</feature>
<keyword evidence="13" id="KW-0862">Zinc</keyword>
<feature type="binding site" evidence="10 13">
    <location>
        <position position="33"/>
    </location>
    <ligand>
        <name>a divalent metal cation</name>
        <dbReference type="ChEBI" id="CHEBI:60240"/>
    </ligand>
</feature>
<accession>A0A1H8QXT2</accession>
<reference evidence="15 16" key="1">
    <citation type="submission" date="2016-10" db="EMBL/GenBank/DDBJ databases">
        <authorList>
            <person name="de Groot N.N."/>
        </authorList>
    </citation>
    <scope>NUCLEOTIDE SEQUENCE [LARGE SCALE GENOMIC DNA]</scope>
    <source>
        <strain evidence="15 16">DSM 13305</strain>
    </source>
</reference>
<name>A0A1H8QXT2_9FIRM</name>
<comment type="function">
    <text evidence="10">Catalyzes the reversible epimerization of D-ribulose 5-phosphate to D-xylulose 5-phosphate.</text>
</comment>
<evidence type="ECO:0000256" key="13">
    <source>
        <dbReference type="PIRSR" id="PIRSR001461-2"/>
    </source>
</evidence>
<dbReference type="HAMAP" id="MF_02227">
    <property type="entry name" value="RPE"/>
    <property type="match status" value="1"/>
</dbReference>
<dbReference type="GO" id="GO:0005737">
    <property type="term" value="C:cytoplasm"/>
    <property type="evidence" value="ECO:0007669"/>
    <property type="project" value="UniProtKB-ARBA"/>
</dbReference>
<evidence type="ECO:0000256" key="6">
    <source>
        <dbReference type="ARBA" id="ARBA00009541"/>
    </source>
</evidence>
<comment type="cofactor">
    <cofactor evidence="10 13">
        <name>a divalent metal cation</name>
        <dbReference type="ChEBI" id="CHEBI:60240"/>
    </cofactor>
    <text evidence="10 13">Binds 1 divalent metal cation per subunit.</text>
</comment>
<keyword evidence="9 10" id="KW-0413">Isomerase</keyword>
<evidence type="ECO:0000313" key="15">
    <source>
        <dbReference type="EMBL" id="SEO59150.1"/>
    </source>
</evidence>
<dbReference type="EC" id="5.1.3.1" evidence="7 10"/>
<dbReference type="GO" id="GO:0019323">
    <property type="term" value="P:pentose catabolic process"/>
    <property type="evidence" value="ECO:0007669"/>
    <property type="project" value="UniProtKB-UniRule"/>
</dbReference>
<feature type="binding site" evidence="14">
    <location>
        <position position="177"/>
    </location>
    <ligand>
        <name>substrate</name>
    </ligand>
</feature>
<comment type="pathway">
    <text evidence="10">Carbohydrate degradation.</text>
</comment>
<dbReference type="InterPro" id="IPR000056">
    <property type="entry name" value="Ribul_P_3_epim-like"/>
</dbReference>
<dbReference type="GO" id="GO:0046872">
    <property type="term" value="F:metal ion binding"/>
    <property type="evidence" value="ECO:0007669"/>
    <property type="project" value="UniProtKB-UniRule"/>
</dbReference>
<proteinExistence type="inferred from homology"/>
<dbReference type="FunFam" id="3.20.20.70:FF:000004">
    <property type="entry name" value="Ribulose-phosphate 3-epimerase"/>
    <property type="match status" value="1"/>
</dbReference>
<evidence type="ECO:0000256" key="3">
    <source>
        <dbReference type="ARBA" id="ARBA00001941"/>
    </source>
</evidence>
<dbReference type="NCBIfam" id="TIGR01163">
    <property type="entry name" value="rpe"/>
    <property type="match status" value="1"/>
</dbReference>
<dbReference type="Gene3D" id="3.20.20.70">
    <property type="entry name" value="Aldolase class I"/>
    <property type="match status" value="1"/>
</dbReference>
<feature type="binding site" evidence="10 13">
    <location>
        <position position="66"/>
    </location>
    <ligand>
        <name>a divalent metal cation</name>
        <dbReference type="ChEBI" id="CHEBI:60240"/>
    </ligand>
</feature>
<feature type="binding site" evidence="10 14">
    <location>
        <position position="66"/>
    </location>
    <ligand>
        <name>substrate</name>
    </ligand>
</feature>
<evidence type="ECO:0000256" key="1">
    <source>
        <dbReference type="ARBA" id="ARBA00001782"/>
    </source>
</evidence>
<keyword evidence="10 11" id="KW-0119">Carbohydrate metabolism</keyword>
<keyword evidence="8 10" id="KW-0479">Metal-binding</keyword>
<dbReference type="GO" id="GO:0004750">
    <property type="term" value="F:D-ribulose-phosphate 3-epimerase activity"/>
    <property type="evidence" value="ECO:0007669"/>
    <property type="project" value="UniProtKB-UniRule"/>
</dbReference>
<feature type="binding site" evidence="10 14">
    <location>
        <position position="8"/>
    </location>
    <ligand>
        <name>substrate</name>
    </ligand>
</feature>
<feature type="binding site" evidence="14">
    <location>
        <begin position="142"/>
        <end position="145"/>
    </location>
    <ligand>
        <name>substrate</name>
    </ligand>
</feature>
<dbReference type="PANTHER" id="PTHR11749">
    <property type="entry name" value="RIBULOSE-5-PHOSPHATE-3-EPIMERASE"/>
    <property type="match status" value="1"/>
</dbReference>
<feature type="binding site" evidence="10">
    <location>
        <begin position="175"/>
        <end position="177"/>
    </location>
    <ligand>
        <name>substrate</name>
    </ligand>
</feature>
<dbReference type="InterPro" id="IPR026019">
    <property type="entry name" value="Ribul_P_3_epim"/>
</dbReference>
<dbReference type="STRING" id="112903.SAMN04490178_103102"/>
<gene>
    <name evidence="10" type="primary">rpe</name>
    <name evidence="15" type="ORF">SAMN04490178_103102</name>
</gene>
<dbReference type="GO" id="GO:0006098">
    <property type="term" value="P:pentose-phosphate shunt"/>
    <property type="evidence" value="ECO:0007669"/>
    <property type="project" value="UniProtKB-UniRule"/>
</dbReference>
<evidence type="ECO:0000256" key="11">
    <source>
        <dbReference type="PIRNR" id="PIRNR001461"/>
    </source>
</evidence>
<evidence type="ECO:0000256" key="10">
    <source>
        <dbReference type="HAMAP-Rule" id="MF_02227"/>
    </source>
</evidence>
<feature type="active site" description="Proton acceptor" evidence="10 12">
    <location>
        <position position="35"/>
    </location>
</feature>
<keyword evidence="13" id="KW-0170">Cobalt</keyword>
<evidence type="ECO:0000256" key="2">
    <source>
        <dbReference type="ARBA" id="ARBA00001936"/>
    </source>
</evidence>
<comment type="caution">
    <text evidence="10">Lacks conserved residue(s) required for the propagation of feature annotation.</text>
</comment>
<dbReference type="InterPro" id="IPR013785">
    <property type="entry name" value="Aldolase_TIM"/>
</dbReference>
<comment type="cofactor">
    <cofactor evidence="3">
        <name>Co(2+)</name>
        <dbReference type="ChEBI" id="CHEBI:48828"/>
    </cofactor>
</comment>
<comment type="catalytic activity">
    <reaction evidence="1 10 11">
        <text>D-ribulose 5-phosphate = D-xylulose 5-phosphate</text>
        <dbReference type="Rhea" id="RHEA:13677"/>
        <dbReference type="ChEBI" id="CHEBI:57737"/>
        <dbReference type="ChEBI" id="CHEBI:58121"/>
        <dbReference type="EC" id="5.1.3.1"/>
    </reaction>
</comment>
<organism evidence="15 16">
    <name type="scientific">Propionispora vibrioides</name>
    <dbReference type="NCBI Taxonomy" id="112903"/>
    <lineage>
        <taxon>Bacteria</taxon>
        <taxon>Bacillati</taxon>
        <taxon>Bacillota</taxon>
        <taxon>Negativicutes</taxon>
        <taxon>Selenomonadales</taxon>
        <taxon>Sporomusaceae</taxon>
        <taxon>Propionispora</taxon>
    </lineage>
</organism>
<dbReference type="AlphaFoldDB" id="A0A1H8QXT2"/>
<comment type="cofactor">
    <cofactor evidence="4">
        <name>Zn(2+)</name>
        <dbReference type="ChEBI" id="CHEBI:29105"/>
    </cofactor>
</comment>
<dbReference type="Proteomes" id="UP000198847">
    <property type="component" value="Unassembled WGS sequence"/>
</dbReference>
<feature type="binding site" evidence="10 13">
    <location>
        <position position="35"/>
    </location>
    <ligand>
        <name>a divalent metal cation</name>
        <dbReference type="ChEBI" id="CHEBI:60240"/>
    </ligand>
</feature>
<evidence type="ECO:0000313" key="16">
    <source>
        <dbReference type="Proteomes" id="UP000198847"/>
    </source>
</evidence>
<protein>
    <recommendedName>
        <fullName evidence="7 10">Ribulose-phosphate 3-epimerase</fullName>
        <ecNumber evidence="7 10">5.1.3.1</ecNumber>
    </recommendedName>
</protein>
<dbReference type="PIRSF" id="PIRSF001461">
    <property type="entry name" value="RPE"/>
    <property type="match status" value="1"/>
</dbReference>
<evidence type="ECO:0000256" key="14">
    <source>
        <dbReference type="PIRSR" id="PIRSR001461-3"/>
    </source>
</evidence>
<evidence type="ECO:0000256" key="9">
    <source>
        <dbReference type="ARBA" id="ARBA00023235"/>
    </source>
</evidence>
<keyword evidence="16" id="KW-1185">Reference proteome</keyword>
<evidence type="ECO:0000256" key="5">
    <source>
        <dbReference type="ARBA" id="ARBA00001954"/>
    </source>
</evidence>
<dbReference type="Pfam" id="PF00834">
    <property type="entry name" value="Ribul_P_3_epim"/>
    <property type="match status" value="1"/>
</dbReference>
<dbReference type="SUPFAM" id="SSF51366">
    <property type="entry name" value="Ribulose-phoshate binding barrel"/>
    <property type="match status" value="1"/>
</dbReference>
<comment type="cofactor">
    <cofactor evidence="2">
        <name>Mn(2+)</name>
        <dbReference type="ChEBI" id="CHEBI:29035"/>
    </cofactor>
</comment>
<dbReference type="PROSITE" id="PS01085">
    <property type="entry name" value="RIBUL_P_3_EPIMER_1"/>
    <property type="match status" value="1"/>
</dbReference>
<comment type="similarity">
    <text evidence="6 10 11">Belongs to the ribulose-phosphate 3-epimerase family.</text>
</comment>
<feature type="active site" description="Proton donor" evidence="10 12">
    <location>
        <position position="175"/>
    </location>
</feature>
<dbReference type="RefSeq" id="WP_091744077.1">
    <property type="nucleotide sequence ID" value="NZ_FODY01000003.1"/>
</dbReference>
<evidence type="ECO:0000256" key="4">
    <source>
        <dbReference type="ARBA" id="ARBA00001947"/>
    </source>
</evidence>